<evidence type="ECO:0000256" key="6">
    <source>
        <dbReference type="HAMAP-Rule" id="MF_00365"/>
    </source>
</evidence>
<evidence type="ECO:0000256" key="1">
    <source>
        <dbReference type="ARBA" id="ARBA00022490"/>
    </source>
</evidence>
<dbReference type="GO" id="GO:0005737">
    <property type="term" value="C:cytoplasm"/>
    <property type="evidence" value="ECO:0007669"/>
    <property type="project" value="UniProtKB-SubCell"/>
</dbReference>
<comment type="similarity">
    <text evidence="6">Belongs to the RecF family.</text>
</comment>
<dbReference type="InterPro" id="IPR003395">
    <property type="entry name" value="RecF/RecN/SMC_N"/>
</dbReference>
<evidence type="ECO:0000256" key="4">
    <source>
        <dbReference type="ARBA" id="ARBA00022840"/>
    </source>
</evidence>
<dbReference type="Pfam" id="PF02463">
    <property type="entry name" value="SMC_N"/>
    <property type="match status" value="1"/>
</dbReference>
<dbReference type="AlphaFoldDB" id="A0A7C4XC34"/>
<dbReference type="InterPro" id="IPR001238">
    <property type="entry name" value="DNA-binding_RecF"/>
</dbReference>
<dbReference type="HAMAP" id="MF_00365">
    <property type="entry name" value="RecF"/>
    <property type="match status" value="1"/>
</dbReference>
<dbReference type="GO" id="GO:0006302">
    <property type="term" value="P:double-strand break repair"/>
    <property type="evidence" value="ECO:0007669"/>
    <property type="project" value="TreeGrafter"/>
</dbReference>
<name>A0A7C4XC34_UNCW3</name>
<comment type="subcellular location">
    <subcellularLocation>
        <location evidence="6">Cytoplasm</location>
    </subcellularLocation>
</comment>
<evidence type="ECO:0000256" key="2">
    <source>
        <dbReference type="ARBA" id="ARBA00022705"/>
    </source>
</evidence>
<gene>
    <name evidence="6" type="primary">recF</name>
    <name evidence="8" type="ORF">ENV60_09510</name>
</gene>
<dbReference type="SUPFAM" id="SSF52540">
    <property type="entry name" value="P-loop containing nucleoside triphosphate hydrolases"/>
    <property type="match status" value="1"/>
</dbReference>
<dbReference type="EMBL" id="DTGZ01000178">
    <property type="protein sequence ID" value="HGV98514.1"/>
    <property type="molecule type" value="Genomic_DNA"/>
</dbReference>
<evidence type="ECO:0000256" key="3">
    <source>
        <dbReference type="ARBA" id="ARBA00022741"/>
    </source>
</evidence>
<sequence length="357" mass="41077">MNLCIIKLMILQEIEYEGFRNLQDTRLEFSERFNLIVGANGSGKTNLLEAIFFSAYAGSFRTNDDRNLVKFNELSLRVQAKSNKTTASIFYNGEKRLILGGNQKRRIGDFIGWLLVTVFYPDDIWMIRGAPARRRNYIDWLISKLNSPYLSSLNEYRNILRQRNQLLGMGKETLNYELLDAFNEQLVSYGNEIYRERKKIIPILQQKISEIGEVLGLKNLLVNYQDSTLGMALDKKLLKEKEKDDFRYGQTTVGPHRDDILINLDGHPVKNFGSEGEARLSAVALKIAEARILREVVNEEPILLLDEVLSEVDEKRKKSLLEFLKGQIFYATIKPEDCPKELVDKIFLLEGGRVEVS</sequence>
<dbReference type="GO" id="GO:0000731">
    <property type="term" value="P:DNA synthesis involved in DNA repair"/>
    <property type="evidence" value="ECO:0007669"/>
    <property type="project" value="TreeGrafter"/>
</dbReference>
<dbReference type="GO" id="GO:0009432">
    <property type="term" value="P:SOS response"/>
    <property type="evidence" value="ECO:0007669"/>
    <property type="project" value="UniProtKB-UniRule"/>
</dbReference>
<dbReference type="InterPro" id="IPR042174">
    <property type="entry name" value="RecF_2"/>
</dbReference>
<accession>A0A7C4XC34</accession>
<keyword evidence="6" id="KW-0227">DNA damage</keyword>
<dbReference type="InterPro" id="IPR027417">
    <property type="entry name" value="P-loop_NTPase"/>
</dbReference>
<keyword evidence="5 6" id="KW-0238">DNA-binding</keyword>
<dbReference type="Gene3D" id="3.40.50.300">
    <property type="entry name" value="P-loop containing nucleotide triphosphate hydrolases"/>
    <property type="match status" value="1"/>
</dbReference>
<evidence type="ECO:0000313" key="8">
    <source>
        <dbReference type="EMBL" id="HGV98514.1"/>
    </source>
</evidence>
<dbReference type="GO" id="GO:0006260">
    <property type="term" value="P:DNA replication"/>
    <property type="evidence" value="ECO:0007669"/>
    <property type="project" value="UniProtKB-UniRule"/>
</dbReference>
<dbReference type="NCBIfam" id="TIGR00611">
    <property type="entry name" value="recf"/>
    <property type="match status" value="1"/>
</dbReference>
<keyword evidence="3 6" id="KW-0547">Nucleotide-binding</keyword>
<keyword evidence="6" id="KW-0234">DNA repair</keyword>
<dbReference type="GO" id="GO:0005524">
    <property type="term" value="F:ATP binding"/>
    <property type="evidence" value="ECO:0007669"/>
    <property type="project" value="UniProtKB-UniRule"/>
</dbReference>
<dbReference type="PANTHER" id="PTHR32182:SF0">
    <property type="entry name" value="DNA REPLICATION AND REPAIR PROTEIN RECF"/>
    <property type="match status" value="1"/>
</dbReference>
<organism evidence="8">
    <name type="scientific">candidate division WOR-3 bacterium</name>
    <dbReference type="NCBI Taxonomy" id="2052148"/>
    <lineage>
        <taxon>Bacteria</taxon>
        <taxon>Bacteria division WOR-3</taxon>
    </lineage>
</organism>
<dbReference type="GO" id="GO:0003697">
    <property type="term" value="F:single-stranded DNA binding"/>
    <property type="evidence" value="ECO:0007669"/>
    <property type="project" value="UniProtKB-UniRule"/>
</dbReference>
<protein>
    <recommendedName>
        <fullName evidence="6">DNA replication and repair protein RecF</fullName>
    </recommendedName>
</protein>
<feature type="binding site" evidence="6">
    <location>
        <begin position="38"/>
        <end position="45"/>
    </location>
    <ligand>
        <name>ATP</name>
        <dbReference type="ChEBI" id="CHEBI:30616"/>
    </ligand>
</feature>
<proteinExistence type="inferred from homology"/>
<keyword evidence="6" id="KW-0742">SOS response</keyword>
<feature type="domain" description="AAA+ ATPase" evidence="7">
    <location>
        <begin position="30"/>
        <end position="353"/>
    </location>
</feature>
<keyword evidence="4 6" id="KW-0067">ATP-binding</keyword>
<dbReference type="PANTHER" id="PTHR32182">
    <property type="entry name" value="DNA REPLICATION AND REPAIR PROTEIN RECF"/>
    <property type="match status" value="1"/>
</dbReference>
<comment type="caution">
    <text evidence="8">The sequence shown here is derived from an EMBL/GenBank/DDBJ whole genome shotgun (WGS) entry which is preliminary data.</text>
</comment>
<keyword evidence="2 6" id="KW-0235">DNA replication</keyword>
<dbReference type="SMART" id="SM00382">
    <property type="entry name" value="AAA"/>
    <property type="match status" value="1"/>
</dbReference>
<comment type="function">
    <text evidence="6">The RecF protein is involved in DNA metabolism; it is required for DNA replication and normal SOS inducibility. RecF binds preferentially to single-stranded, linear DNA. It also seems to bind ATP.</text>
</comment>
<reference evidence="8" key="1">
    <citation type="journal article" date="2020" name="mSystems">
        <title>Genome- and Community-Level Interaction Insights into Carbon Utilization and Element Cycling Functions of Hydrothermarchaeota in Hydrothermal Sediment.</title>
        <authorList>
            <person name="Zhou Z."/>
            <person name="Liu Y."/>
            <person name="Xu W."/>
            <person name="Pan J."/>
            <person name="Luo Z.H."/>
            <person name="Li M."/>
        </authorList>
    </citation>
    <scope>NUCLEOTIDE SEQUENCE [LARGE SCALE GENOMIC DNA]</scope>
    <source>
        <strain evidence="8">SpSt-774</strain>
    </source>
</reference>
<dbReference type="InterPro" id="IPR003593">
    <property type="entry name" value="AAA+_ATPase"/>
</dbReference>
<evidence type="ECO:0000259" key="7">
    <source>
        <dbReference type="SMART" id="SM00382"/>
    </source>
</evidence>
<keyword evidence="1 6" id="KW-0963">Cytoplasm</keyword>
<dbReference type="Gene3D" id="1.20.1050.90">
    <property type="entry name" value="RecF/RecN/SMC, N-terminal domain"/>
    <property type="match status" value="1"/>
</dbReference>
<evidence type="ECO:0000256" key="5">
    <source>
        <dbReference type="ARBA" id="ARBA00023125"/>
    </source>
</evidence>